<dbReference type="CDD" id="cd00154">
    <property type="entry name" value="Rab"/>
    <property type="match status" value="1"/>
</dbReference>
<dbReference type="InterPro" id="IPR005225">
    <property type="entry name" value="Small_GTP-bd"/>
</dbReference>
<dbReference type="GO" id="GO:0005525">
    <property type="term" value="F:GTP binding"/>
    <property type="evidence" value="ECO:0007669"/>
    <property type="project" value="UniProtKB-KW"/>
</dbReference>
<dbReference type="PRINTS" id="PR00449">
    <property type="entry name" value="RASTRNSFRMNG"/>
</dbReference>
<reference evidence="6 7" key="1">
    <citation type="submission" date="2024-02" db="EMBL/GenBank/DDBJ databases">
        <title>Chromosome-scale genome assembly of the rough periwinkle Littorina saxatilis.</title>
        <authorList>
            <person name="De Jode A."/>
            <person name="Faria R."/>
            <person name="Formenti G."/>
            <person name="Sims Y."/>
            <person name="Smith T.P."/>
            <person name="Tracey A."/>
            <person name="Wood J.M.D."/>
            <person name="Zagrodzka Z.B."/>
            <person name="Johannesson K."/>
            <person name="Butlin R.K."/>
            <person name="Leder E.H."/>
        </authorList>
    </citation>
    <scope>NUCLEOTIDE SEQUENCE [LARGE SCALE GENOMIC DNA]</scope>
    <source>
        <strain evidence="6">Snail1</strain>
        <tissue evidence="6">Muscle</tissue>
    </source>
</reference>
<keyword evidence="4" id="KW-0449">Lipoprotein</keyword>
<evidence type="ECO:0000313" key="7">
    <source>
        <dbReference type="Proteomes" id="UP001374579"/>
    </source>
</evidence>
<dbReference type="Proteomes" id="UP001374579">
    <property type="component" value="Unassembled WGS sequence"/>
</dbReference>
<keyword evidence="7" id="KW-1185">Reference proteome</keyword>
<comment type="caution">
    <text evidence="6">The sequence shown here is derived from an EMBL/GenBank/DDBJ whole genome shotgun (WGS) entry which is preliminary data.</text>
</comment>
<evidence type="ECO:0000256" key="2">
    <source>
        <dbReference type="ARBA" id="ARBA00022741"/>
    </source>
</evidence>
<dbReference type="EMBL" id="JBAMIC010000022">
    <property type="protein sequence ID" value="KAK7091682.1"/>
    <property type="molecule type" value="Genomic_DNA"/>
</dbReference>
<evidence type="ECO:0000256" key="1">
    <source>
        <dbReference type="ARBA" id="ARBA00006270"/>
    </source>
</evidence>
<dbReference type="SMART" id="SM00175">
    <property type="entry name" value="RAB"/>
    <property type="match status" value="1"/>
</dbReference>
<dbReference type="PROSITE" id="PS51420">
    <property type="entry name" value="RHO"/>
    <property type="match status" value="1"/>
</dbReference>
<accession>A0AAN9G1S8</accession>
<dbReference type="NCBIfam" id="TIGR00231">
    <property type="entry name" value="small_GTP"/>
    <property type="match status" value="1"/>
</dbReference>
<gene>
    <name evidence="6" type="ORF">V1264_009336</name>
</gene>
<keyword evidence="5" id="KW-0636">Prenylation</keyword>
<comment type="similarity">
    <text evidence="1">Belongs to the small GTPase superfamily. Rab family.</text>
</comment>
<dbReference type="PROSITE" id="PS51419">
    <property type="entry name" value="RAB"/>
    <property type="match status" value="1"/>
</dbReference>
<protein>
    <submittedName>
        <fullName evidence="6">Uncharacterized protein</fullName>
    </submittedName>
</protein>
<dbReference type="InterPro" id="IPR027417">
    <property type="entry name" value="P-loop_NTPase"/>
</dbReference>
<organism evidence="6 7">
    <name type="scientific">Littorina saxatilis</name>
    <dbReference type="NCBI Taxonomy" id="31220"/>
    <lineage>
        <taxon>Eukaryota</taxon>
        <taxon>Metazoa</taxon>
        <taxon>Spiralia</taxon>
        <taxon>Lophotrochozoa</taxon>
        <taxon>Mollusca</taxon>
        <taxon>Gastropoda</taxon>
        <taxon>Caenogastropoda</taxon>
        <taxon>Littorinimorpha</taxon>
        <taxon>Littorinoidea</taxon>
        <taxon>Littorinidae</taxon>
        <taxon>Littorina</taxon>
    </lineage>
</organism>
<dbReference type="FunFam" id="3.40.50.300:FF:001447">
    <property type="entry name" value="Ras-related protein Rab-1B"/>
    <property type="match status" value="1"/>
</dbReference>
<keyword evidence="2" id="KW-0547">Nucleotide-binding</keyword>
<keyword evidence="3" id="KW-0342">GTP-binding</keyword>
<evidence type="ECO:0000313" key="6">
    <source>
        <dbReference type="EMBL" id="KAK7091682.1"/>
    </source>
</evidence>
<dbReference type="SUPFAM" id="SSF52540">
    <property type="entry name" value="P-loop containing nucleoside triphosphate hydrolases"/>
    <property type="match status" value="1"/>
</dbReference>
<dbReference type="InterPro" id="IPR050305">
    <property type="entry name" value="Small_GTPase_Rab"/>
</dbReference>
<dbReference type="GO" id="GO:0003924">
    <property type="term" value="F:GTPase activity"/>
    <property type="evidence" value="ECO:0007669"/>
    <property type="project" value="InterPro"/>
</dbReference>
<evidence type="ECO:0000256" key="4">
    <source>
        <dbReference type="ARBA" id="ARBA00023288"/>
    </source>
</evidence>
<dbReference type="SMART" id="SM00173">
    <property type="entry name" value="RAS"/>
    <property type="match status" value="1"/>
</dbReference>
<evidence type="ECO:0000256" key="5">
    <source>
        <dbReference type="ARBA" id="ARBA00023289"/>
    </source>
</evidence>
<dbReference type="Gene3D" id="3.40.50.300">
    <property type="entry name" value="P-loop containing nucleotide triphosphate hydrolases"/>
    <property type="match status" value="1"/>
</dbReference>
<dbReference type="PROSITE" id="PS51421">
    <property type="entry name" value="RAS"/>
    <property type="match status" value="1"/>
</dbReference>
<sequence>MSRNEEKRNDYAFTIVLGGNTGVGKTCLLSTYVTECFPEIVTATIGADFKTRTIDIDGKHVKLTFFDIAGPERFRTYVGMYARQADAIVLVYDVTNWQSFESIREWRQRMDHCAKHKVRRMLVGNKCDLTSRRVVSLEEGRELAATTSMMHMETSAKTYANLEALFSDLVRNLIATSEPGK</sequence>
<dbReference type="AlphaFoldDB" id="A0AAN9G1S8"/>
<proteinExistence type="inferred from homology"/>
<name>A0AAN9G1S8_9CAEN</name>
<dbReference type="Pfam" id="PF00071">
    <property type="entry name" value="Ras"/>
    <property type="match status" value="1"/>
</dbReference>
<evidence type="ECO:0000256" key="3">
    <source>
        <dbReference type="ARBA" id="ARBA00023134"/>
    </source>
</evidence>
<dbReference type="InterPro" id="IPR001806">
    <property type="entry name" value="Small_GTPase"/>
</dbReference>
<dbReference type="PANTHER" id="PTHR47980">
    <property type="entry name" value="LD44762P"/>
    <property type="match status" value="1"/>
</dbReference>
<dbReference type="SMART" id="SM00174">
    <property type="entry name" value="RHO"/>
    <property type="match status" value="1"/>
</dbReference>